<proteinExistence type="predicted"/>
<dbReference type="GO" id="GO:0005911">
    <property type="term" value="C:cell-cell junction"/>
    <property type="evidence" value="ECO:0007669"/>
    <property type="project" value="TreeGrafter"/>
</dbReference>
<keyword evidence="7" id="KW-1133">Transmembrane helix</keyword>
<dbReference type="GO" id="GO:0050839">
    <property type="term" value="F:cell adhesion molecule binding"/>
    <property type="evidence" value="ECO:0007669"/>
    <property type="project" value="TreeGrafter"/>
</dbReference>
<feature type="domain" description="Ig-like" evidence="8">
    <location>
        <begin position="194"/>
        <end position="280"/>
    </location>
</feature>
<evidence type="ECO:0000313" key="11">
    <source>
        <dbReference type="RefSeq" id="XP_022339536.1"/>
    </source>
</evidence>
<feature type="domain" description="Ig-like" evidence="8">
    <location>
        <begin position="109"/>
        <end position="190"/>
    </location>
</feature>
<evidence type="ECO:0000259" key="9">
    <source>
        <dbReference type="PROSITE" id="PS50853"/>
    </source>
</evidence>
<dbReference type="InterPro" id="IPR051275">
    <property type="entry name" value="Cell_adhesion_signaling"/>
</dbReference>
<dbReference type="SMART" id="SM00060">
    <property type="entry name" value="FN3"/>
    <property type="match status" value="1"/>
</dbReference>
<dbReference type="AlphaFoldDB" id="A0A8B8EIS3"/>
<organism evidence="10 11">
    <name type="scientific">Crassostrea virginica</name>
    <name type="common">Eastern oyster</name>
    <dbReference type="NCBI Taxonomy" id="6565"/>
    <lineage>
        <taxon>Eukaryota</taxon>
        <taxon>Metazoa</taxon>
        <taxon>Spiralia</taxon>
        <taxon>Lophotrochozoa</taxon>
        <taxon>Mollusca</taxon>
        <taxon>Bivalvia</taxon>
        <taxon>Autobranchia</taxon>
        <taxon>Pteriomorphia</taxon>
        <taxon>Ostreida</taxon>
        <taxon>Ostreoidea</taxon>
        <taxon>Ostreidae</taxon>
        <taxon>Crassostrea</taxon>
    </lineage>
</organism>
<keyword evidence="5" id="KW-0393">Immunoglobulin domain</keyword>
<dbReference type="GO" id="GO:0005886">
    <property type="term" value="C:plasma membrane"/>
    <property type="evidence" value="ECO:0007669"/>
    <property type="project" value="TreeGrafter"/>
</dbReference>
<keyword evidence="4" id="KW-0325">Glycoprotein</keyword>
<dbReference type="PANTHER" id="PTHR11640:SF31">
    <property type="entry name" value="IRREGULAR CHIASM C-ROUGHEST PROTEIN-RELATED"/>
    <property type="match status" value="1"/>
</dbReference>
<dbReference type="PROSITE" id="PS50853">
    <property type="entry name" value="FN3"/>
    <property type="match status" value="1"/>
</dbReference>
<dbReference type="InterPro" id="IPR007110">
    <property type="entry name" value="Ig-like_dom"/>
</dbReference>
<feature type="transmembrane region" description="Helical" evidence="7">
    <location>
        <begin position="757"/>
        <end position="780"/>
    </location>
</feature>
<gene>
    <name evidence="11" type="primary">LOC111134631</name>
</gene>
<dbReference type="Pfam" id="PF13927">
    <property type="entry name" value="Ig_3"/>
    <property type="match status" value="3"/>
</dbReference>
<evidence type="ECO:0000313" key="10">
    <source>
        <dbReference type="Proteomes" id="UP000694844"/>
    </source>
</evidence>
<feature type="domain" description="Ig-like" evidence="8">
    <location>
        <begin position="284"/>
        <end position="370"/>
    </location>
</feature>
<dbReference type="InterPro" id="IPR003599">
    <property type="entry name" value="Ig_sub"/>
</dbReference>
<evidence type="ECO:0000256" key="4">
    <source>
        <dbReference type="ARBA" id="ARBA00023180"/>
    </source>
</evidence>
<dbReference type="InterPro" id="IPR036179">
    <property type="entry name" value="Ig-like_dom_sf"/>
</dbReference>
<dbReference type="InterPro" id="IPR036116">
    <property type="entry name" value="FN3_sf"/>
</dbReference>
<evidence type="ECO:0000256" key="2">
    <source>
        <dbReference type="ARBA" id="ARBA00023136"/>
    </source>
</evidence>
<dbReference type="SUPFAM" id="SSF49265">
    <property type="entry name" value="Fibronectin type III"/>
    <property type="match status" value="1"/>
</dbReference>
<evidence type="ECO:0000256" key="7">
    <source>
        <dbReference type="SAM" id="Phobius"/>
    </source>
</evidence>
<dbReference type="SMART" id="SM00409">
    <property type="entry name" value="IG"/>
    <property type="match status" value="5"/>
</dbReference>
<dbReference type="Gene3D" id="2.60.40.10">
    <property type="entry name" value="Immunoglobulins"/>
    <property type="match status" value="6"/>
</dbReference>
<dbReference type="PROSITE" id="PS50835">
    <property type="entry name" value="IG_LIKE"/>
    <property type="match status" value="4"/>
</dbReference>
<keyword evidence="2 7" id="KW-0472">Membrane</keyword>
<evidence type="ECO:0000256" key="3">
    <source>
        <dbReference type="ARBA" id="ARBA00023157"/>
    </source>
</evidence>
<feature type="domain" description="Ig-like" evidence="8">
    <location>
        <begin position="374"/>
        <end position="458"/>
    </location>
</feature>
<dbReference type="OrthoDB" id="6149234at2759"/>
<keyword evidence="10" id="KW-1185">Reference proteome</keyword>
<comment type="subcellular location">
    <subcellularLocation>
        <location evidence="1">Membrane</location>
        <topology evidence="1">Single-pass type I membrane protein</topology>
    </subcellularLocation>
</comment>
<dbReference type="InterPro" id="IPR003598">
    <property type="entry name" value="Ig_sub2"/>
</dbReference>
<evidence type="ECO:0000256" key="6">
    <source>
        <dbReference type="SAM" id="MobiDB-lite"/>
    </source>
</evidence>
<dbReference type="InterPro" id="IPR013783">
    <property type="entry name" value="Ig-like_fold"/>
</dbReference>
<dbReference type="SUPFAM" id="SSF48726">
    <property type="entry name" value="Immunoglobulin"/>
    <property type="match status" value="5"/>
</dbReference>
<dbReference type="GeneID" id="111134631"/>
<dbReference type="Proteomes" id="UP000694844">
    <property type="component" value="Chromosome 5"/>
</dbReference>
<keyword evidence="7" id="KW-0812">Transmembrane</keyword>
<dbReference type="GO" id="GO:0098609">
    <property type="term" value="P:cell-cell adhesion"/>
    <property type="evidence" value="ECO:0007669"/>
    <property type="project" value="TreeGrafter"/>
</dbReference>
<dbReference type="SMART" id="SM00408">
    <property type="entry name" value="IGc2"/>
    <property type="match status" value="3"/>
</dbReference>
<feature type="domain" description="Fibronectin type-III" evidence="9">
    <location>
        <begin position="648"/>
        <end position="744"/>
    </location>
</feature>
<sequence>MLGRAFTWTCEMYIPANQTVNAVTFFRNGLQCGSIGLVSTTCNMISTDPKYTLGCLSESSYTLTIPAEHMTEYEQGSVWRCKYVGDSRVKSTDVTLKIAIDVYNVSLIPSDLTLTIRIGTQIEIRCVYNSNALPAPTIAWYLGSTDITSRASNNTTSIIITGNRSNNNEVLKCRATNNNRPPLTSTTTLNVEYPPYVSLLARQNTIEHEDLSVTCKAIPGNPNSTTFYWTNLSNPGFKQNFSELRLPHIQRNSSGTYRCTAENTYSNREKGTNSQDMVVNVIYPPLVYQLIQQNIIEGEDLVVICRAAPGNPSTTILYWTNENFLGFRQNTSTLRLPNIQRNSTGTYRCTAVNTYNNVKKGVHSQDMIINVLYPPTLFTLSPQYVIEGDNLFVKCNATPGNPYSTTFFWTKANDPRFRQTGTTLRLPNIQRNSSGTYKCTAENTYGNEQKGTNSQNMVIDVLYKPVVENTIPTIVNETERVVLIRVIDSNPLSNISWYNGAELLKTQTSVTIANLTIQNASCADTKNFTLSASNIVQRNVTSMVELIVNCKPTIKDDGITIAITKASRRISFSTTVIAYPEPQYNLKYKNGTLNNEMKVNLHKNAMNNFTIFCEQQFIREIASVTYSLEFGNFLGSSTILVHILKQGKPASPIIIEAICAETSARMKWKSSFNGGAVQFFYVVALGEPGQTSISNIVTDKGENQTHQAVVPFLRPSVLYTFYVFAKNRHGVTSSDPLNCTTSNAETQKTSDINHQTWQIVGVVAGVLVVLTFVVVISYLMHRHYIFTCHIGINKRRNKPTESAEFTEDKSPYTVIMSEQEDESGRNPYDALATNHSTNQYEAIQMKDNQGSDANTYECLNKAVNINTSTGDHRENTNSPGISKKTDAKYFPIDSEEYTNTSFNN</sequence>
<feature type="region of interest" description="Disordered" evidence="6">
    <location>
        <begin position="867"/>
        <end position="887"/>
    </location>
</feature>
<dbReference type="CDD" id="cd00063">
    <property type="entry name" value="FN3"/>
    <property type="match status" value="1"/>
</dbReference>
<keyword evidence="3" id="KW-1015">Disulfide bond</keyword>
<dbReference type="RefSeq" id="XP_022339536.1">
    <property type="nucleotide sequence ID" value="XM_022483828.1"/>
</dbReference>
<reference evidence="11" key="1">
    <citation type="submission" date="2025-08" db="UniProtKB">
        <authorList>
            <consortium name="RefSeq"/>
        </authorList>
    </citation>
    <scope>IDENTIFICATION</scope>
    <source>
        <tissue evidence="11">Whole sample</tissue>
    </source>
</reference>
<dbReference type="PANTHER" id="PTHR11640">
    <property type="entry name" value="NEPHRIN"/>
    <property type="match status" value="1"/>
</dbReference>
<accession>A0A8B8EIS3</accession>
<evidence type="ECO:0000256" key="5">
    <source>
        <dbReference type="ARBA" id="ARBA00023319"/>
    </source>
</evidence>
<name>A0A8B8EIS3_CRAVI</name>
<evidence type="ECO:0000256" key="1">
    <source>
        <dbReference type="ARBA" id="ARBA00004479"/>
    </source>
</evidence>
<dbReference type="InterPro" id="IPR003961">
    <property type="entry name" value="FN3_dom"/>
</dbReference>
<protein>
    <submittedName>
        <fullName evidence="11">Contactin-5-like</fullName>
    </submittedName>
</protein>
<dbReference type="KEGG" id="cvn:111134631"/>
<evidence type="ECO:0000259" key="8">
    <source>
        <dbReference type="PROSITE" id="PS50835"/>
    </source>
</evidence>